<accession>A0A8T9ZZW1</accession>
<dbReference type="PANTHER" id="PTHR42195">
    <property type="entry name" value="UCP015877 FAMILY PROTEIN"/>
    <property type="match status" value="1"/>
</dbReference>
<evidence type="ECO:0000313" key="2">
    <source>
        <dbReference type="Proteomes" id="UP000831768"/>
    </source>
</evidence>
<dbReference type="RefSeq" id="WP_247993009.1">
    <property type="nucleotide sequence ID" value="NZ_CP096019.1"/>
</dbReference>
<evidence type="ECO:0008006" key="3">
    <source>
        <dbReference type="Google" id="ProtNLM"/>
    </source>
</evidence>
<dbReference type="Proteomes" id="UP000831768">
    <property type="component" value="Chromosome"/>
</dbReference>
<organism evidence="1 2">
    <name type="scientific">Halocatena salina</name>
    <dbReference type="NCBI Taxonomy" id="2934340"/>
    <lineage>
        <taxon>Archaea</taxon>
        <taxon>Methanobacteriati</taxon>
        <taxon>Methanobacteriota</taxon>
        <taxon>Stenosarchaea group</taxon>
        <taxon>Halobacteria</taxon>
        <taxon>Halobacteriales</taxon>
        <taxon>Natronomonadaceae</taxon>
        <taxon>Halocatena</taxon>
    </lineage>
</organism>
<keyword evidence="2" id="KW-1185">Reference proteome</keyword>
<dbReference type="EMBL" id="CP096019">
    <property type="protein sequence ID" value="UPM42335.1"/>
    <property type="molecule type" value="Genomic_DNA"/>
</dbReference>
<dbReference type="PANTHER" id="PTHR42195:SF1">
    <property type="entry name" value="ZINC FINGER PROTEIN"/>
    <property type="match status" value="1"/>
</dbReference>
<reference evidence="1" key="1">
    <citation type="submission" date="2022-04" db="EMBL/GenBank/DDBJ databases">
        <title>Halocatena sp. nov., isolated from a salt lake.</title>
        <authorList>
            <person name="Cui H.-L."/>
        </authorList>
    </citation>
    <scope>NUCLEOTIDE SEQUENCE</scope>
    <source>
        <strain evidence="1">AD-1</strain>
    </source>
</reference>
<dbReference type="Pfam" id="PF19769">
    <property type="entry name" value="CPxCG_zf"/>
    <property type="match status" value="1"/>
</dbReference>
<gene>
    <name evidence="1" type="ORF">MW046_10235</name>
</gene>
<proteinExistence type="predicted"/>
<dbReference type="PIRSF" id="PIRSF015877">
    <property type="entry name" value="UCP015877"/>
    <property type="match status" value="1"/>
</dbReference>
<dbReference type="AlphaFoldDB" id="A0A8T9ZZW1"/>
<protein>
    <recommendedName>
        <fullName evidence="3">Zinc finger protein</fullName>
    </recommendedName>
</protein>
<dbReference type="GeneID" id="71928428"/>
<dbReference type="KEGG" id="haad:MW046_10235"/>
<evidence type="ECO:0000313" key="1">
    <source>
        <dbReference type="EMBL" id="UPM42335.1"/>
    </source>
</evidence>
<dbReference type="InterPro" id="IPR012041">
    <property type="entry name" value="Znf_CPxCG-like"/>
</dbReference>
<sequence length="216" mass="23557">MSDSTPTHVPTPCPACSPDVATAHELLSPGSQATVRCTECDHVHKTRIEEDDTVERDVIVSQGGESFHTHVDAPASEEIAVGEEFIVDTEEMLMTVRITALELPDKRVERTSVEAVQTIWTRAVDNVSVSITLNPTDGSHDQTRSIDALVPGDEEFTVGATEELGDEEFTIKSIKLRDDAAGYDHQQLDFAADTATAKDIQRVYADDESSAAWSGW</sequence>
<name>A0A8T9ZZW1_9EURY</name>